<reference evidence="2 3" key="1">
    <citation type="submission" date="2016-10" db="EMBL/GenBank/DDBJ databases">
        <authorList>
            <person name="de Groot N.N."/>
        </authorList>
    </citation>
    <scope>NUCLEOTIDE SEQUENCE [LARGE SCALE GENOMIC DNA]</scope>
    <source>
        <strain evidence="2 3">CGMCC 4.7037</strain>
    </source>
</reference>
<sequence length="54" mass="5863">MAISHPGPGSATVQYQWHGHGLYNAGNSCIISHVNRYLISLRLPTPGTVCRKTT</sequence>
<evidence type="ECO:0000313" key="3">
    <source>
        <dbReference type="Proteomes" id="UP000236732"/>
    </source>
</evidence>
<feature type="domain" description="Peptidase S33 tripeptidyl aminopeptidase-like C-terminal" evidence="1">
    <location>
        <begin position="9"/>
        <end position="50"/>
    </location>
</feature>
<organism evidence="2 3">
    <name type="scientific">Nonomuraea solani</name>
    <dbReference type="NCBI Taxonomy" id="1144553"/>
    <lineage>
        <taxon>Bacteria</taxon>
        <taxon>Bacillati</taxon>
        <taxon>Actinomycetota</taxon>
        <taxon>Actinomycetes</taxon>
        <taxon>Streptosporangiales</taxon>
        <taxon>Streptosporangiaceae</taxon>
        <taxon>Nonomuraea</taxon>
    </lineage>
</organism>
<accession>A0A1H6EWB0</accession>
<keyword evidence="3" id="KW-1185">Reference proteome</keyword>
<protein>
    <submittedName>
        <fullName evidence="2">TAP-like protein</fullName>
    </submittedName>
</protein>
<evidence type="ECO:0000313" key="2">
    <source>
        <dbReference type="EMBL" id="SEH01391.1"/>
    </source>
</evidence>
<name>A0A1H6EWB0_9ACTN</name>
<dbReference type="Pfam" id="PF08386">
    <property type="entry name" value="Abhydrolase_4"/>
    <property type="match status" value="1"/>
</dbReference>
<dbReference type="InterPro" id="IPR013595">
    <property type="entry name" value="Pept_S33_TAP-like_C"/>
</dbReference>
<dbReference type="RefSeq" id="WP_235030810.1">
    <property type="nucleotide sequence ID" value="NZ_FNVT01000020.1"/>
</dbReference>
<proteinExistence type="predicted"/>
<gene>
    <name evidence="2" type="ORF">SAMN05444920_12095</name>
</gene>
<dbReference type="AlphaFoldDB" id="A0A1H6EWB0"/>
<evidence type="ECO:0000259" key="1">
    <source>
        <dbReference type="Pfam" id="PF08386"/>
    </source>
</evidence>
<dbReference type="Proteomes" id="UP000236732">
    <property type="component" value="Unassembled WGS sequence"/>
</dbReference>
<dbReference type="EMBL" id="FNVT01000020">
    <property type="protein sequence ID" value="SEH01391.1"/>
    <property type="molecule type" value="Genomic_DNA"/>
</dbReference>